<dbReference type="Pfam" id="PF20669">
    <property type="entry name" value="Exo70_N"/>
    <property type="match status" value="1"/>
</dbReference>
<dbReference type="FunFam" id="1.20.1280.170:FF:000003">
    <property type="entry name" value="Exocyst subunit Exo70 family protein"/>
    <property type="match status" value="1"/>
</dbReference>
<keyword evidence="2 3" id="KW-0813">Transport</keyword>
<dbReference type="GO" id="GO:0015031">
    <property type="term" value="P:protein transport"/>
    <property type="evidence" value="ECO:0007669"/>
    <property type="project" value="UniProtKB-KW"/>
</dbReference>
<keyword evidence="3" id="KW-0268">Exocytosis</keyword>
<feature type="compositionally biased region" description="Low complexity" evidence="4">
    <location>
        <begin position="618"/>
        <end position="634"/>
    </location>
</feature>
<dbReference type="InterPro" id="IPR004140">
    <property type="entry name" value="Exo70"/>
</dbReference>
<dbReference type="Proteomes" id="UP000323000">
    <property type="component" value="Chromosome 1"/>
</dbReference>
<feature type="compositionally biased region" description="Low complexity" evidence="4">
    <location>
        <begin position="1"/>
        <end position="17"/>
    </location>
</feature>
<evidence type="ECO:0000256" key="2">
    <source>
        <dbReference type="ARBA" id="ARBA00022448"/>
    </source>
</evidence>
<gene>
    <name evidence="6" type="ORF">EZV62_002562</name>
</gene>
<dbReference type="InterPro" id="IPR016159">
    <property type="entry name" value="Cullin_repeat-like_dom_sf"/>
</dbReference>
<protein>
    <recommendedName>
        <fullName evidence="3">Exocyst subunit Exo70 family protein</fullName>
    </recommendedName>
</protein>
<comment type="function">
    <text evidence="3">Component of the exocyst complex.</text>
</comment>
<name>A0A5C7IXS2_9ROSI</name>
<evidence type="ECO:0000256" key="4">
    <source>
        <dbReference type="SAM" id="MobiDB-lite"/>
    </source>
</evidence>
<organism evidence="6 7">
    <name type="scientific">Acer yangbiense</name>
    <dbReference type="NCBI Taxonomy" id="1000413"/>
    <lineage>
        <taxon>Eukaryota</taxon>
        <taxon>Viridiplantae</taxon>
        <taxon>Streptophyta</taxon>
        <taxon>Embryophyta</taxon>
        <taxon>Tracheophyta</taxon>
        <taxon>Spermatophyta</taxon>
        <taxon>Magnoliopsida</taxon>
        <taxon>eudicotyledons</taxon>
        <taxon>Gunneridae</taxon>
        <taxon>Pentapetalae</taxon>
        <taxon>rosids</taxon>
        <taxon>malvids</taxon>
        <taxon>Sapindales</taxon>
        <taxon>Sapindaceae</taxon>
        <taxon>Hippocastanoideae</taxon>
        <taxon>Acereae</taxon>
        <taxon>Acer</taxon>
    </lineage>
</organism>
<comment type="caution">
    <text evidence="6">The sequence shown here is derived from an EMBL/GenBank/DDBJ whole genome shotgun (WGS) entry which is preliminary data.</text>
</comment>
<keyword evidence="3" id="KW-0653">Protein transport</keyword>
<evidence type="ECO:0000259" key="5">
    <source>
        <dbReference type="Pfam" id="PF03081"/>
    </source>
</evidence>
<dbReference type="GO" id="GO:0005546">
    <property type="term" value="F:phosphatidylinositol-4,5-bisphosphate binding"/>
    <property type="evidence" value="ECO:0007669"/>
    <property type="project" value="InterPro"/>
</dbReference>
<evidence type="ECO:0000313" key="7">
    <source>
        <dbReference type="Proteomes" id="UP000323000"/>
    </source>
</evidence>
<dbReference type="GO" id="GO:0000145">
    <property type="term" value="C:exocyst"/>
    <property type="evidence" value="ECO:0007669"/>
    <property type="project" value="InterPro"/>
</dbReference>
<evidence type="ECO:0000256" key="3">
    <source>
        <dbReference type="RuleBase" id="RU365026"/>
    </source>
</evidence>
<feature type="region of interest" description="Disordered" evidence="4">
    <location>
        <begin position="144"/>
        <end position="164"/>
    </location>
</feature>
<dbReference type="OrthoDB" id="1922221at2759"/>
<evidence type="ECO:0000256" key="1">
    <source>
        <dbReference type="ARBA" id="ARBA00006756"/>
    </source>
</evidence>
<dbReference type="InterPro" id="IPR046364">
    <property type="entry name" value="Exo70_C"/>
</dbReference>
<feature type="region of interest" description="Disordered" evidence="4">
    <location>
        <begin position="1"/>
        <end position="24"/>
    </location>
</feature>
<dbReference type="AlphaFoldDB" id="A0A5C7IXS2"/>
<accession>A0A5C7IXS2</accession>
<sequence length="640" mass="72037">MFFKSPSPSTSRTATPSSSPPHRHTFSESLIEENILIAQSIITKWDVHSSVHACNIDSLFSAANNRQEAKQFIKSVNDLQSAMHYFVSHHSGSQKLVQAQNLMQTAMKRLEKEFYQMLKANRDYLDAESMSVSNHSSMALSSRASRASLSDMEEDSEDEFRSTDDLVSENMERPSVSMIAMADLKSIADCMISSGYGKECVRIYKISRKSIVDEAIYHLGVEKLSFSLIQKMDWEAVEIKIKHWLHAVKFAVKTLFYGERILCDYVFSVSDSIRESCFTEICKEGAMTLFGFPENVAKCKKTPEKMFRTLDLYEAVSDLWPEIESIFGFESTSDVRSQALNSLIRLGDAVRTMLTDFESAIQKDTSKTPIPGGGVHPLTRYVMNYLTFLADYSGSLTDIIADSPLPTNSPLPETYYASPKKDDDLSSPVSMRIAWLILVLLCKLDGRAELYKDVALSYLFFANNLQYIVTKVRTSNLSLLLGEDWVAKHDTKVRQYAANYERFGWSKVFASLPDNPAVAAEMPIEQVRNGFRLFNLSFEDAYKKQSSWVVLDPKLRDEIKISLARKIVPVYREFYELNRNSVVRSEPGSQNLVRYAPDDLGNYLSDLFYGAAAGGSVSGSVSSNSTPSHSSRGSHYGRSH</sequence>
<dbReference type="SUPFAM" id="SSF74788">
    <property type="entry name" value="Cullin repeat-like"/>
    <property type="match status" value="1"/>
</dbReference>
<keyword evidence="7" id="KW-1185">Reference proteome</keyword>
<proteinExistence type="inferred from homology"/>
<evidence type="ECO:0000313" key="6">
    <source>
        <dbReference type="EMBL" id="TXG73983.1"/>
    </source>
</evidence>
<dbReference type="Gene3D" id="1.20.1280.170">
    <property type="entry name" value="Exocyst complex component Exo70"/>
    <property type="match status" value="1"/>
</dbReference>
<dbReference type="PANTHER" id="PTHR12542:SF17">
    <property type="entry name" value="EXOCYST SUBUNIT EXO70 FAMILY PROTEIN"/>
    <property type="match status" value="1"/>
</dbReference>
<dbReference type="EMBL" id="VAHF01000001">
    <property type="protein sequence ID" value="TXG73983.1"/>
    <property type="molecule type" value="Genomic_DNA"/>
</dbReference>
<feature type="domain" description="Exocyst complex subunit Exo70 C-terminal" evidence="5">
    <location>
        <begin position="242"/>
        <end position="606"/>
    </location>
</feature>
<reference evidence="7" key="1">
    <citation type="journal article" date="2019" name="Gigascience">
        <title>De novo genome assembly of the endangered Acer yangbiense, a plant species with extremely small populations endemic to Yunnan Province, China.</title>
        <authorList>
            <person name="Yang J."/>
            <person name="Wariss H.M."/>
            <person name="Tao L."/>
            <person name="Zhang R."/>
            <person name="Yun Q."/>
            <person name="Hollingsworth P."/>
            <person name="Dao Z."/>
            <person name="Luo G."/>
            <person name="Guo H."/>
            <person name="Ma Y."/>
            <person name="Sun W."/>
        </authorList>
    </citation>
    <scope>NUCLEOTIDE SEQUENCE [LARGE SCALE GENOMIC DNA]</scope>
    <source>
        <strain evidence="7">cv. Malutang</strain>
    </source>
</reference>
<dbReference type="GO" id="GO:0006887">
    <property type="term" value="P:exocytosis"/>
    <property type="evidence" value="ECO:0007669"/>
    <property type="project" value="UniProtKB-KW"/>
</dbReference>
<comment type="similarity">
    <text evidence="1 3">Belongs to the EXO70 family.</text>
</comment>
<dbReference type="Pfam" id="PF03081">
    <property type="entry name" value="Exo70_C"/>
    <property type="match status" value="1"/>
</dbReference>
<dbReference type="PANTHER" id="PTHR12542">
    <property type="entry name" value="EXOCYST COMPLEX PROTEIN EXO70"/>
    <property type="match status" value="1"/>
</dbReference>
<feature type="region of interest" description="Disordered" evidence="4">
    <location>
        <begin position="618"/>
        <end position="640"/>
    </location>
</feature>